<dbReference type="CDD" id="cd04301">
    <property type="entry name" value="NAT_SF"/>
    <property type="match status" value="1"/>
</dbReference>
<gene>
    <name evidence="2" type="ORF">MUK42_23453</name>
</gene>
<dbReference type="Gene3D" id="3.40.630.30">
    <property type="match status" value="1"/>
</dbReference>
<dbReference type="Proteomes" id="UP001055439">
    <property type="component" value="Chromosome 6"/>
</dbReference>
<sequence>MVAVVAAGQAGLRRVLVFRIQDRRKPLRSFSFAVMKNWSAKSSDPEEDGVDFDLRSAPGFPRLEMSCSQRDLGPRIPQIEASSSRSNLRFDHLQPPVDEFDCEHRRAFGRFVAREAVLDEELWMAAWLRAESYWEERSDVRVTDQHPTVSYHLRNHKRQFTVQEFNSLKKRCSRKQDEKCVCIVVVWKHEENIKCTVMKSIVGTLDLNIWHLLCGETIPGERMKPPASSNLHQTERPRYAYIANLCVAKHARRQGIATNMLSLAIEVAASYGTNQIFVDVHRDNIGAQKLYEQIGFQMVEQAGPHLLADKNYLLCLKI</sequence>
<dbReference type="SUPFAM" id="SSF55729">
    <property type="entry name" value="Acyl-CoA N-acyltransferases (Nat)"/>
    <property type="match status" value="1"/>
</dbReference>
<evidence type="ECO:0000313" key="2">
    <source>
        <dbReference type="EMBL" id="URE10394.1"/>
    </source>
</evidence>
<organism evidence="2 3">
    <name type="scientific">Musa troglodytarum</name>
    <name type="common">fe'i banana</name>
    <dbReference type="NCBI Taxonomy" id="320322"/>
    <lineage>
        <taxon>Eukaryota</taxon>
        <taxon>Viridiplantae</taxon>
        <taxon>Streptophyta</taxon>
        <taxon>Embryophyta</taxon>
        <taxon>Tracheophyta</taxon>
        <taxon>Spermatophyta</taxon>
        <taxon>Magnoliopsida</taxon>
        <taxon>Liliopsida</taxon>
        <taxon>Zingiberales</taxon>
        <taxon>Musaceae</taxon>
        <taxon>Musa</taxon>
    </lineage>
</organism>
<dbReference type="PROSITE" id="PS51186">
    <property type="entry name" value="GNAT"/>
    <property type="match status" value="1"/>
</dbReference>
<dbReference type="AlphaFoldDB" id="A0A9E7G8D5"/>
<dbReference type="InterPro" id="IPR016181">
    <property type="entry name" value="Acyl_CoA_acyltransferase"/>
</dbReference>
<accession>A0A9E7G8D5</accession>
<proteinExistence type="predicted"/>
<evidence type="ECO:0000313" key="3">
    <source>
        <dbReference type="Proteomes" id="UP001055439"/>
    </source>
</evidence>
<dbReference type="GO" id="GO:0016747">
    <property type="term" value="F:acyltransferase activity, transferring groups other than amino-acyl groups"/>
    <property type="evidence" value="ECO:0007669"/>
    <property type="project" value="InterPro"/>
</dbReference>
<dbReference type="OrthoDB" id="41532at2759"/>
<dbReference type="PANTHER" id="PTHR47426">
    <property type="entry name" value="ACYL-COA N-ACYLTRANSFERASES (NAT) SUPERFAMILY PROTEIN"/>
    <property type="match status" value="1"/>
</dbReference>
<dbReference type="InterPro" id="IPR000182">
    <property type="entry name" value="GNAT_dom"/>
</dbReference>
<name>A0A9E7G8D5_9LILI</name>
<dbReference type="EMBL" id="CP097508">
    <property type="protein sequence ID" value="URE10394.1"/>
    <property type="molecule type" value="Genomic_DNA"/>
</dbReference>
<keyword evidence="3" id="KW-1185">Reference proteome</keyword>
<protein>
    <submittedName>
        <fullName evidence="2">FR47-like protein</fullName>
    </submittedName>
</protein>
<dbReference type="Pfam" id="PF00583">
    <property type="entry name" value="Acetyltransf_1"/>
    <property type="match status" value="1"/>
</dbReference>
<reference evidence="2" key="1">
    <citation type="submission" date="2022-05" db="EMBL/GenBank/DDBJ databases">
        <title>The Musa troglodytarum L. genome provides insights into the mechanism of non-climacteric behaviour and enrichment of carotenoids.</title>
        <authorList>
            <person name="Wang J."/>
        </authorList>
    </citation>
    <scope>NUCLEOTIDE SEQUENCE</scope>
    <source>
        <tissue evidence="2">Leaf</tissue>
    </source>
</reference>
<feature type="domain" description="N-acetyltransferase" evidence="1">
    <location>
        <begin position="236"/>
        <end position="318"/>
    </location>
</feature>
<evidence type="ECO:0000259" key="1">
    <source>
        <dbReference type="PROSITE" id="PS51186"/>
    </source>
</evidence>
<dbReference type="PANTHER" id="PTHR47426:SF3">
    <property type="entry name" value="GCN5-RELATED N-ACETYLTRANSFERASE 6, CHLOROPLASTIC"/>
    <property type="match status" value="1"/>
</dbReference>